<proteinExistence type="inferred from homology"/>
<dbReference type="GO" id="GO:0005085">
    <property type="term" value="F:guanyl-nucleotide exchange factor activity"/>
    <property type="evidence" value="ECO:0007669"/>
    <property type="project" value="InterPro"/>
</dbReference>
<dbReference type="PANTHER" id="PTHR13677:SF0">
    <property type="entry name" value="LD41638P"/>
    <property type="match status" value="1"/>
</dbReference>
<organism evidence="3 4">
    <name type="scientific">Tothia fuscella</name>
    <dbReference type="NCBI Taxonomy" id="1048955"/>
    <lineage>
        <taxon>Eukaryota</taxon>
        <taxon>Fungi</taxon>
        <taxon>Dikarya</taxon>
        <taxon>Ascomycota</taxon>
        <taxon>Pezizomycotina</taxon>
        <taxon>Dothideomycetes</taxon>
        <taxon>Pleosporomycetidae</taxon>
        <taxon>Venturiales</taxon>
        <taxon>Cylindrosympodiaceae</taxon>
        <taxon>Tothia</taxon>
    </lineage>
</organism>
<dbReference type="AlphaFoldDB" id="A0A9P4U2X2"/>
<dbReference type="InterPro" id="IPR037516">
    <property type="entry name" value="Tripartite_DENN"/>
</dbReference>
<dbReference type="GO" id="GO:0055037">
    <property type="term" value="C:recycling endosome"/>
    <property type="evidence" value="ECO:0007669"/>
    <property type="project" value="TreeGrafter"/>
</dbReference>
<accession>A0A9P4U2X2</accession>
<dbReference type="PANTHER" id="PTHR13677">
    <property type="entry name" value="LD41638P"/>
    <property type="match status" value="1"/>
</dbReference>
<dbReference type="OrthoDB" id="10265409at2759"/>
<dbReference type="PROSITE" id="PS50211">
    <property type="entry name" value="DENN"/>
    <property type="match status" value="1"/>
</dbReference>
<dbReference type="Proteomes" id="UP000800235">
    <property type="component" value="Unassembled WGS sequence"/>
</dbReference>
<name>A0A9P4U2X2_9PEZI</name>
<comment type="caution">
    <text evidence="3">The sequence shown here is derived from an EMBL/GenBank/DDBJ whole genome shotgun (WGS) entry which is preliminary data.</text>
</comment>
<evidence type="ECO:0000313" key="4">
    <source>
        <dbReference type="Proteomes" id="UP000800235"/>
    </source>
</evidence>
<evidence type="ECO:0000259" key="2">
    <source>
        <dbReference type="PROSITE" id="PS50211"/>
    </source>
</evidence>
<reference evidence="3" key="1">
    <citation type="journal article" date="2020" name="Stud. Mycol.">
        <title>101 Dothideomycetes genomes: a test case for predicting lifestyles and emergence of pathogens.</title>
        <authorList>
            <person name="Haridas S."/>
            <person name="Albert R."/>
            <person name="Binder M."/>
            <person name="Bloem J."/>
            <person name="Labutti K."/>
            <person name="Salamov A."/>
            <person name="Andreopoulos B."/>
            <person name="Baker S."/>
            <person name="Barry K."/>
            <person name="Bills G."/>
            <person name="Bluhm B."/>
            <person name="Cannon C."/>
            <person name="Castanera R."/>
            <person name="Culley D."/>
            <person name="Daum C."/>
            <person name="Ezra D."/>
            <person name="Gonzalez J."/>
            <person name="Henrissat B."/>
            <person name="Kuo A."/>
            <person name="Liang C."/>
            <person name="Lipzen A."/>
            <person name="Lutzoni F."/>
            <person name="Magnuson J."/>
            <person name="Mondo S."/>
            <person name="Nolan M."/>
            <person name="Ohm R."/>
            <person name="Pangilinan J."/>
            <person name="Park H.-J."/>
            <person name="Ramirez L."/>
            <person name="Alfaro M."/>
            <person name="Sun H."/>
            <person name="Tritt A."/>
            <person name="Yoshinaga Y."/>
            <person name="Zwiers L.-H."/>
            <person name="Turgeon B."/>
            <person name="Goodwin S."/>
            <person name="Spatafora J."/>
            <person name="Crous P."/>
            <person name="Grigoriev I."/>
        </authorList>
    </citation>
    <scope>NUCLEOTIDE SEQUENCE</scope>
    <source>
        <strain evidence="3">CBS 130266</strain>
    </source>
</reference>
<sequence length="507" mass="56723">MEKSKGNALLSHDPEWTEFRHWALCFVVCNFNVDVGPEIELVYPETALSSGDLSAITFNSFPERQDTEPAEDLNFHFNIRNNSPDIPLHSPNQPHGSADTLFGSCVFRQEFDTMTKRSYNQKSLVLISNYDFPAFYSRILNIITDMGLISDPSRLEAVCSEMKTWSPPAIGQQSLPLLGYLLSLEIPPHPSFPLQGLMSEPIPGTSSLPFFAYEPVGAWENLLPHMSSITELYVTFEKLVLCEPVIVLSKSPQRSSELVSCLIDLLRPIPYAGPYKPYLTMQSEFFASSQENGLPKHFIVGITNPFLLKRIMSMSTTKGNESTPHIIYLSNGPQKTPLKQNHSRHGRRHSIDLDIPGGIDPQVPTKRYLKSDHTFLNTLDLSLKNPKSGIAPIGHAVRRHFAELSAQILAPLNRFLATNMSSSVPITPGGNPGYANFSEASFLQSLSKYGVAVKFRGQTPLQRHKARDTFYEKFCRSPNFYSWLEMKVTLEREASAGLLGRDAPDKS</sequence>
<gene>
    <name evidence="3" type="ORF">EJ08DRAFT_692101</name>
</gene>
<protein>
    <submittedName>
        <fullName evidence="3">DUF1630-domain-containing protein</fullName>
    </submittedName>
</protein>
<keyword evidence="4" id="KW-1185">Reference proteome</keyword>
<dbReference type="InterPro" id="IPR024224">
    <property type="entry name" value="DENND6"/>
</dbReference>
<feature type="domain" description="UDENN" evidence="2">
    <location>
        <begin position="24"/>
        <end position="494"/>
    </location>
</feature>
<evidence type="ECO:0000256" key="1">
    <source>
        <dbReference type="ARBA" id="ARBA00007159"/>
    </source>
</evidence>
<evidence type="ECO:0000313" key="3">
    <source>
        <dbReference type="EMBL" id="KAF2436219.1"/>
    </source>
</evidence>
<comment type="similarity">
    <text evidence="1">Belongs to the DENND6 family.</text>
</comment>
<dbReference type="EMBL" id="MU007011">
    <property type="protein sequence ID" value="KAF2436219.1"/>
    <property type="molecule type" value="Genomic_DNA"/>
</dbReference>